<dbReference type="EMBL" id="CP007155">
    <property type="protein sequence ID" value="AHH97416.1"/>
    <property type="molecule type" value="Genomic_DNA"/>
</dbReference>
<gene>
    <name evidence="1" type="ORF">KALB_4052</name>
</gene>
<dbReference type="KEGG" id="kal:KALB_4052"/>
<accession>W5WA46</accession>
<dbReference type="eggNOG" id="ENOG5033WMY">
    <property type="taxonomic scope" value="Bacteria"/>
</dbReference>
<protein>
    <submittedName>
        <fullName evidence="1">Uncharacterized protein</fullName>
    </submittedName>
</protein>
<organism evidence="1 2">
    <name type="scientific">Kutzneria albida DSM 43870</name>
    <dbReference type="NCBI Taxonomy" id="1449976"/>
    <lineage>
        <taxon>Bacteria</taxon>
        <taxon>Bacillati</taxon>
        <taxon>Actinomycetota</taxon>
        <taxon>Actinomycetes</taxon>
        <taxon>Pseudonocardiales</taxon>
        <taxon>Pseudonocardiaceae</taxon>
        <taxon>Kutzneria</taxon>
    </lineage>
</organism>
<evidence type="ECO:0000313" key="1">
    <source>
        <dbReference type="EMBL" id="AHH97416.1"/>
    </source>
</evidence>
<reference evidence="1 2" key="1">
    <citation type="journal article" date="2014" name="BMC Genomics">
        <title>Complete genome sequence of producer of the glycopeptide antibiotic Aculeximycin Kutzneria albida DSM 43870T, a representative of minor genus of Pseudonocardiaceae.</title>
        <authorList>
            <person name="Rebets Y."/>
            <person name="Tokovenko B."/>
            <person name="Lushchyk I."/>
            <person name="Ruckert C."/>
            <person name="Zaburannyi N."/>
            <person name="Bechthold A."/>
            <person name="Kalinowski J."/>
            <person name="Luzhetskyy A."/>
        </authorList>
    </citation>
    <scope>NUCLEOTIDE SEQUENCE [LARGE SCALE GENOMIC DNA]</scope>
    <source>
        <strain evidence="1">DSM 43870</strain>
    </source>
</reference>
<proteinExistence type="predicted"/>
<dbReference type="STRING" id="1449976.KALB_4052"/>
<keyword evidence="2" id="KW-1185">Reference proteome</keyword>
<name>W5WA46_9PSEU</name>
<evidence type="ECO:0000313" key="2">
    <source>
        <dbReference type="Proteomes" id="UP000019225"/>
    </source>
</evidence>
<dbReference type="HOGENOM" id="CLU_116279_0_0_11"/>
<dbReference type="Proteomes" id="UP000019225">
    <property type="component" value="Chromosome"/>
</dbReference>
<sequence length="177" mass="18839">MLTGSASHRPSLVYTGEMGSDATTVYDAVHDVVAEVAREELPLVTGLAGFDEATVIRRLSRHGGRREPLGFGLGDVAVLVTPVVWLVLDQTAKKVAGSAVDGATKGTKALLRKVFRRRTAPAVMPALTREQLAEVRQRILETAAQRGLPAERAETIADVVVARLVLAEPPRPEGEAG</sequence>
<dbReference type="AlphaFoldDB" id="W5WA46"/>